<protein>
    <recommendedName>
        <fullName evidence="1">Glycosyl hydrolase family 92 domain-containing protein</fullName>
    </recommendedName>
</protein>
<comment type="caution">
    <text evidence="2">The sequence shown here is derived from an EMBL/GenBank/DDBJ whole genome shotgun (WGS) entry which is preliminary data.</text>
</comment>
<dbReference type="InterPro" id="IPR012939">
    <property type="entry name" value="Glyco_hydro_92"/>
</dbReference>
<reference evidence="2" key="1">
    <citation type="journal article" date="2020" name="mSystems">
        <title>Genome- and Community-Level Interaction Insights into Carbon Utilization and Element Cycling Functions of Hydrothermarchaeota in Hydrothermal Sediment.</title>
        <authorList>
            <person name="Zhou Z."/>
            <person name="Liu Y."/>
            <person name="Xu W."/>
            <person name="Pan J."/>
            <person name="Luo Z.H."/>
            <person name="Li M."/>
        </authorList>
    </citation>
    <scope>NUCLEOTIDE SEQUENCE [LARGE SCALE GENOMIC DNA]</scope>
    <source>
        <strain evidence="2">SpSt-1217</strain>
    </source>
</reference>
<dbReference type="Pfam" id="PF07971">
    <property type="entry name" value="Glyco_hydro_92"/>
    <property type="match status" value="1"/>
</dbReference>
<dbReference type="PANTHER" id="PTHR12143:SF39">
    <property type="entry name" value="SECRETED PROTEIN"/>
    <property type="match status" value="1"/>
</dbReference>
<dbReference type="GO" id="GO:0000224">
    <property type="term" value="F:peptide-N4-(N-acetyl-beta-glucosaminyl)asparagine amidase activity"/>
    <property type="evidence" value="ECO:0007669"/>
    <property type="project" value="TreeGrafter"/>
</dbReference>
<dbReference type="Gene3D" id="1.20.1050.60">
    <property type="entry name" value="alpha-1,2-mannosidase"/>
    <property type="match status" value="1"/>
</dbReference>
<feature type="non-terminal residue" evidence="2">
    <location>
        <position position="231"/>
    </location>
</feature>
<organism evidence="2">
    <name type="scientific">Mariniphaga anaerophila</name>
    <dbReference type="NCBI Taxonomy" id="1484053"/>
    <lineage>
        <taxon>Bacteria</taxon>
        <taxon>Pseudomonadati</taxon>
        <taxon>Bacteroidota</taxon>
        <taxon>Bacteroidia</taxon>
        <taxon>Marinilabiliales</taxon>
        <taxon>Prolixibacteraceae</taxon>
        <taxon>Mariniphaga</taxon>
    </lineage>
</organism>
<evidence type="ECO:0000313" key="2">
    <source>
        <dbReference type="EMBL" id="HDR52416.1"/>
    </source>
</evidence>
<dbReference type="GO" id="GO:0006516">
    <property type="term" value="P:glycoprotein catabolic process"/>
    <property type="evidence" value="ECO:0007669"/>
    <property type="project" value="TreeGrafter"/>
</dbReference>
<dbReference type="EMBL" id="DSDK01000694">
    <property type="protein sequence ID" value="HDR52416.1"/>
    <property type="molecule type" value="Genomic_DNA"/>
</dbReference>
<name>A0A831PRX8_9BACT</name>
<evidence type="ECO:0000259" key="1">
    <source>
        <dbReference type="Pfam" id="PF07971"/>
    </source>
</evidence>
<sequence length="231" mass="26585">MTVCCPDYPRPLRFQIVLRVAEIDKRELIVICRRCLVFEPLAPVIGDANPVNVLFARNQICKYKRMLISINHRFVTVFVFYRSLLAQYISQDVDGKYFGADGKIHTAKNYNFYGSFSCWDTYRSQHPLLTLIAHEHVNDFIKSIVAKTKQYGWLPGQHFQNVFGEGMVGDHLVPVVVDAYRKGFRDYDVDFIYNAMRTKALEFPKPPVSVDAARSGLKYTNELGYIAADRV</sequence>
<dbReference type="PANTHER" id="PTHR12143">
    <property type="entry name" value="PEPTIDE N-GLYCANASE PNGASE -RELATED"/>
    <property type="match status" value="1"/>
</dbReference>
<dbReference type="AlphaFoldDB" id="A0A831PRX8"/>
<dbReference type="GO" id="GO:0005829">
    <property type="term" value="C:cytosol"/>
    <property type="evidence" value="ECO:0007669"/>
    <property type="project" value="TreeGrafter"/>
</dbReference>
<dbReference type="Proteomes" id="UP000886047">
    <property type="component" value="Unassembled WGS sequence"/>
</dbReference>
<proteinExistence type="predicted"/>
<gene>
    <name evidence="2" type="ORF">ENN90_12485</name>
</gene>
<feature type="domain" description="Glycosyl hydrolase family 92" evidence="1">
    <location>
        <begin position="80"/>
        <end position="228"/>
    </location>
</feature>
<dbReference type="InterPro" id="IPR050883">
    <property type="entry name" value="PNGase"/>
</dbReference>
<accession>A0A831PRX8</accession>